<dbReference type="InterPro" id="IPR001036">
    <property type="entry name" value="Acrflvin-R"/>
</dbReference>
<dbReference type="PANTHER" id="PTHR32063">
    <property type="match status" value="1"/>
</dbReference>
<dbReference type="OrthoDB" id="8764373at2"/>
<feature type="transmembrane region" description="Helical" evidence="9">
    <location>
        <begin position="1023"/>
        <end position="1044"/>
    </location>
</feature>
<protein>
    <submittedName>
        <fullName evidence="10">Acriflavin resistance protein</fullName>
    </submittedName>
</protein>
<feature type="transmembrane region" description="Helical" evidence="9">
    <location>
        <begin position="336"/>
        <end position="353"/>
    </location>
</feature>
<evidence type="ECO:0000256" key="8">
    <source>
        <dbReference type="SAM" id="MobiDB-lite"/>
    </source>
</evidence>
<dbReference type="FunFam" id="3.30.70.1430:FF:000001">
    <property type="entry name" value="Efflux pump membrane transporter"/>
    <property type="match status" value="1"/>
</dbReference>
<dbReference type="PRINTS" id="PR00702">
    <property type="entry name" value="ACRIFLAVINRP"/>
</dbReference>
<reference evidence="10" key="1">
    <citation type="submission" date="2016-01" db="EMBL/GenBank/DDBJ databases">
        <authorList>
            <person name="Peeters C."/>
        </authorList>
    </citation>
    <scope>NUCLEOTIDE SEQUENCE</scope>
    <source>
        <strain evidence="10">LMG 29322</strain>
    </source>
</reference>
<dbReference type="GO" id="GO:0005886">
    <property type="term" value="C:plasma membrane"/>
    <property type="evidence" value="ECO:0007669"/>
    <property type="project" value="UniProtKB-SubCell"/>
</dbReference>
<feature type="region of interest" description="Disordered" evidence="8">
    <location>
        <begin position="776"/>
        <end position="806"/>
    </location>
</feature>
<dbReference type="Proteomes" id="UP000054851">
    <property type="component" value="Unassembled WGS sequence"/>
</dbReference>
<dbReference type="AlphaFoldDB" id="A0A157ZUV5"/>
<keyword evidence="3" id="KW-1003">Cell membrane</keyword>
<dbReference type="Gene3D" id="1.20.1640.10">
    <property type="entry name" value="Multidrug efflux transporter AcrB transmembrane domain"/>
    <property type="match status" value="3"/>
</dbReference>
<dbReference type="FunFam" id="1.20.1640.10:FF:000001">
    <property type="entry name" value="Efflux pump membrane transporter"/>
    <property type="match status" value="1"/>
</dbReference>
<dbReference type="SUPFAM" id="SSF82714">
    <property type="entry name" value="Multidrug efflux transporter AcrB TolC docking domain, DN and DC subdomains"/>
    <property type="match status" value="2"/>
</dbReference>
<feature type="transmembrane region" description="Helical" evidence="9">
    <location>
        <begin position="978"/>
        <end position="1003"/>
    </location>
</feature>
<organism evidence="10 11">
    <name type="scientific">Caballeronia hypogeia</name>
    <dbReference type="NCBI Taxonomy" id="1777140"/>
    <lineage>
        <taxon>Bacteria</taxon>
        <taxon>Pseudomonadati</taxon>
        <taxon>Pseudomonadota</taxon>
        <taxon>Betaproteobacteria</taxon>
        <taxon>Burkholderiales</taxon>
        <taxon>Burkholderiaceae</taxon>
        <taxon>Caballeronia</taxon>
    </lineage>
</organism>
<keyword evidence="7 9" id="KW-0472">Membrane</keyword>
<dbReference type="Gene3D" id="3.30.2090.10">
    <property type="entry name" value="Multidrug efflux transporter AcrB TolC docking domain, DN and DC subdomains"/>
    <property type="match status" value="3"/>
</dbReference>
<dbReference type="SUPFAM" id="SSF82866">
    <property type="entry name" value="Multidrug efflux transporter AcrB transmembrane domain"/>
    <property type="match status" value="2"/>
</dbReference>
<sequence>MNLSRIFIDRPVATTLLAIGIALAGMFAFVRLPVAPLPQVDFPTISVQASLPGASPETVATSVASPLERHLGTIADVSEMTSMSAVGTTRITLQFGLNRDIDGAARDVQAAINAARADLPTALRQNPTYHKVNPADAPILVLALSSPTRTAGSLYDSAATVLQQTLSTVPGVGEVDVSGSANPAVRVELEPGALFHYGIGLEDVRAALASANANSPKGAIEFKGNRVQLYTNDQASKAAQYKDLVVAYRNGSAVKLSDVGEVVDSVEDLRNLGLINNKRAVLVILYRQPGANIIETIDRVKSMLPQLQAALPADVQITPTADRSTTIRASLHDTEMTLAIAVALVVMVVFLFLRNWRATLIPSVAVPISIIGTFAAMYLLGFSLDNLSLMALTIATGFVVDDAIVVLENITRHVEKGMPRMQAAILGAREVGFTVVSMSVSLVAVFLPILLMAGIIGRLFREFALTLSLAIAVSLVVSLTVTPMMCSRLLREPHERKEEGRIAQWLERQFQRMQRGYARTLGWSLRHPRFILMTLIATVVLNVVLYIVVPKGFFPQQDTGRIIGGIQADQSTSFQAMKVKFAEMMKIVEADPAVDSVAGFTGGRSTNSGFMFISLKPKSERKVSADQVINRLRKPLADVAGARTFLQAVQDIRVGGRQSNAQYQFTLLSDTTSDLYKWGPILTDALQKRPELADVNSDQQQGGLEAMVTFDRATAARLGIKPAQIDNTLYDAFGQRQVSTIYNPLSQYHVVMEVAPKYWQDPEMLKQIYISTSGGTASGSASTQSTTTSATTSATSGTTSSASTSTGASDATAALALAAVKNSATNAIAATGKNGSSSGAAVSTTKETMVPLSAIAKFGPGNTPLSVNHQSQFVASTISFNLPPGKSLSDATAAIYETMAEIGVPQTIHGSFQGTAQAFQQSITSLPILVLAALAAVYIVLGILYESYIHPITILSTLPSAGVGALLALLLFKTEFSIIAFIAVILLIGIVKKNAIMMVDFAIEATRHGAKTSRDAIEEACLLRFRPIMMTTAAALLGALPLAFGTGEGSEMRAPLGIAIVGGLIVSQMLTLYTTPVVYLYMDRFRIRAEERRARRQGRSRPANAAE</sequence>
<evidence type="ECO:0000256" key="2">
    <source>
        <dbReference type="ARBA" id="ARBA00022448"/>
    </source>
</evidence>
<feature type="transmembrane region" description="Helical" evidence="9">
    <location>
        <begin position="463"/>
        <end position="486"/>
    </location>
</feature>
<feature type="transmembrane region" description="Helical" evidence="9">
    <location>
        <begin position="360"/>
        <end position="381"/>
    </location>
</feature>
<dbReference type="STRING" id="1777140.AWB79_01403"/>
<comment type="subcellular location">
    <subcellularLocation>
        <location evidence="1">Cell inner membrane</location>
        <topology evidence="1">Multi-pass membrane protein</topology>
    </subcellularLocation>
</comment>
<keyword evidence="4" id="KW-0997">Cell inner membrane</keyword>
<keyword evidence="2" id="KW-0813">Transport</keyword>
<feature type="transmembrane region" description="Helical" evidence="9">
    <location>
        <begin position="926"/>
        <end position="945"/>
    </location>
</feature>
<feature type="transmembrane region" description="Helical" evidence="9">
    <location>
        <begin position="12"/>
        <end position="30"/>
    </location>
</feature>
<keyword evidence="11" id="KW-1185">Reference proteome</keyword>
<evidence type="ECO:0000313" key="11">
    <source>
        <dbReference type="Proteomes" id="UP000054851"/>
    </source>
</evidence>
<evidence type="ECO:0000256" key="7">
    <source>
        <dbReference type="ARBA" id="ARBA00023136"/>
    </source>
</evidence>
<keyword evidence="5 9" id="KW-0812">Transmembrane</keyword>
<evidence type="ECO:0000256" key="4">
    <source>
        <dbReference type="ARBA" id="ARBA00022519"/>
    </source>
</evidence>
<dbReference type="PANTHER" id="PTHR32063:SF34">
    <property type="entry name" value="MULTIDRUG RESISTANCE PROTEIN MDTC"/>
    <property type="match status" value="1"/>
</dbReference>
<evidence type="ECO:0000256" key="1">
    <source>
        <dbReference type="ARBA" id="ARBA00004429"/>
    </source>
</evidence>
<evidence type="ECO:0000313" key="10">
    <source>
        <dbReference type="EMBL" id="SAK49291.1"/>
    </source>
</evidence>
<evidence type="ECO:0000256" key="5">
    <source>
        <dbReference type="ARBA" id="ARBA00022692"/>
    </source>
</evidence>
<dbReference type="Pfam" id="PF00873">
    <property type="entry name" value="ACR_tran"/>
    <property type="match status" value="2"/>
</dbReference>
<feature type="transmembrane region" description="Helical" evidence="9">
    <location>
        <begin position="1056"/>
        <end position="1082"/>
    </location>
</feature>
<name>A0A157ZUV5_9BURK</name>
<dbReference type="RefSeq" id="WP_061166674.1">
    <property type="nucleotide sequence ID" value="NZ_FCOA02000003.1"/>
</dbReference>
<dbReference type="InterPro" id="IPR027463">
    <property type="entry name" value="AcrB_DN_DC_subdom"/>
</dbReference>
<dbReference type="SUPFAM" id="SSF82693">
    <property type="entry name" value="Multidrug efflux transporter AcrB pore domain, PN1, PN2, PC1 and PC2 subdomains"/>
    <property type="match status" value="4"/>
</dbReference>
<dbReference type="GO" id="GO:0042910">
    <property type="term" value="F:xenobiotic transmembrane transporter activity"/>
    <property type="evidence" value="ECO:0007669"/>
    <property type="project" value="TreeGrafter"/>
</dbReference>
<dbReference type="Gene3D" id="3.30.70.1440">
    <property type="entry name" value="Multidrug efflux transporter AcrB pore domain"/>
    <property type="match status" value="2"/>
</dbReference>
<feature type="transmembrane region" description="Helical" evidence="9">
    <location>
        <begin position="530"/>
        <end position="549"/>
    </location>
</feature>
<comment type="caution">
    <text evidence="10">The sequence shown here is derived from an EMBL/GenBank/DDBJ whole genome shotgun (WGS) entry which is preliminary data.</text>
</comment>
<accession>A0A157ZUV5</accession>
<dbReference type="EMBL" id="FCOA02000003">
    <property type="protein sequence ID" value="SAK49291.1"/>
    <property type="molecule type" value="Genomic_DNA"/>
</dbReference>
<evidence type="ECO:0000256" key="6">
    <source>
        <dbReference type="ARBA" id="ARBA00022989"/>
    </source>
</evidence>
<proteinExistence type="predicted"/>
<evidence type="ECO:0000256" key="3">
    <source>
        <dbReference type="ARBA" id="ARBA00022475"/>
    </source>
</evidence>
<keyword evidence="6 9" id="KW-1133">Transmembrane helix</keyword>
<feature type="transmembrane region" description="Helical" evidence="9">
    <location>
        <begin position="431"/>
        <end position="457"/>
    </location>
</feature>
<dbReference type="Gene3D" id="3.30.70.1320">
    <property type="entry name" value="Multidrug efflux transporter AcrB pore domain like"/>
    <property type="match status" value="1"/>
</dbReference>
<dbReference type="Gene3D" id="3.30.70.1430">
    <property type="entry name" value="Multidrug efflux transporter AcrB pore domain"/>
    <property type="match status" value="2"/>
</dbReference>
<gene>
    <name evidence="10" type="ORF">AWB79_01403</name>
</gene>
<evidence type="ECO:0000256" key="9">
    <source>
        <dbReference type="SAM" id="Phobius"/>
    </source>
</evidence>